<protein>
    <submittedName>
        <fullName evidence="1">Uncharacterized protein</fullName>
    </submittedName>
</protein>
<proteinExistence type="predicted"/>
<sequence>MAEVGWEDIQVSANQEFDAIKIGQRLSCMLSYIFIVLTRNEEGAVLPRLVNLGFQVKGLLSENVTSNILLYKFINVVKIIYKEFKDMKEQETLNQEALQQEELEEFEELENEQITERFVSFFNQLEAVSGQENNDMVVSARMIRLYKLACSEIEEGIKESPMKNTFSTTTIVDAISKVLDGFFHLTLRLEALVSSPLLLVSKTIHHHVSSLEVFLDICEKDVLSLVGLDVELHIEDEWRE</sequence>
<name>A0A6J5U836_PRUAR</name>
<accession>A0A6J5U836</accession>
<dbReference type="AlphaFoldDB" id="A0A6J5U836"/>
<dbReference type="EMBL" id="CAEKDK010000002">
    <property type="protein sequence ID" value="CAB4271737.1"/>
    <property type="molecule type" value="Genomic_DNA"/>
</dbReference>
<gene>
    <name evidence="1" type="ORF">CURHAP_LOCUS18157</name>
</gene>
<dbReference type="Proteomes" id="UP000507222">
    <property type="component" value="Unassembled WGS sequence"/>
</dbReference>
<evidence type="ECO:0000313" key="2">
    <source>
        <dbReference type="Proteomes" id="UP000507222"/>
    </source>
</evidence>
<reference evidence="1 2" key="1">
    <citation type="submission" date="2020-05" db="EMBL/GenBank/DDBJ databases">
        <authorList>
            <person name="Campoy J."/>
            <person name="Schneeberger K."/>
            <person name="Spophaly S."/>
        </authorList>
    </citation>
    <scope>NUCLEOTIDE SEQUENCE [LARGE SCALE GENOMIC DNA]</scope>
    <source>
        <strain evidence="1">PruArmRojPasFocal</strain>
    </source>
</reference>
<evidence type="ECO:0000313" key="1">
    <source>
        <dbReference type="EMBL" id="CAB4271737.1"/>
    </source>
</evidence>
<organism evidence="1 2">
    <name type="scientific">Prunus armeniaca</name>
    <name type="common">Apricot</name>
    <name type="synonym">Armeniaca vulgaris</name>
    <dbReference type="NCBI Taxonomy" id="36596"/>
    <lineage>
        <taxon>Eukaryota</taxon>
        <taxon>Viridiplantae</taxon>
        <taxon>Streptophyta</taxon>
        <taxon>Embryophyta</taxon>
        <taxon>Tracheophyta</taxon>
        <taxon>Spermatophyta</taxon>
        <taxon>Magnoliopsida</taxon>
        <taxon>eudicotyledons</taxon>
        <taxon>Gunneridae</taxon>
        <taxon>Pentapetalae</taxon>
        <taxon>rosids</taxon>
        <taxon>fabids</taxon>
        <taxon>Rosales</taxon>
        <taxon>Rosaceae</taxon>
        <taxon>Amygdaloideae</taxon>
        <taxon>Amygdaleae</taxon>
        <taxon>Prunus</taxon>
    </lineage>
</organism>